<evidence type="ECO:0000256" key="4">
    <source>
        <dbReference type="ARBA" id="ARBA00023139"/>
    </source>
</evidence>
<keyword evidence="4" id="KW-0564">Palmitate</keyword>
<keyword evidence="3" id="KW-0472">Membrane</keyword>
<gene>
    <name evidence="7" type="ORF">G3M70_06255</name>
</gene>
<protein>
    <submittedName>
        <fullName evidence="7">Curlin</fullName>
    </submittedName>
</protein>
<dbReference type="PANTHER" id="PTHR41164">
    <property type="entry name" value="CURLI PRODUCTION ASSEMBLY/TRANSPORT COMPONENT CSGG"/>
    <property type="match status" value="1"/>
</dbReference>
<keyword evidence="5" id="KW-0449">Lipoprotein</keyword>
<accession>A0A7T0BV29</accession>
<feature type="compositionally biased region" description="Basic residues" evidence="6">
    <location>
        <begin position="306"/>
        <end position="318"/>
    </location>
</feature>
<organism evidence="7 8">
    <name type="scientific">Candidatus Nitronauta litoralis</name>
    <dbReference type="NCBI Taxonomy" id="2705533"/>
    <lineage>
        <taxon>Bacteria</taxon>
        <taxon>Pseudomonadati</taxon>
        <taxon>Nitrospinota/Tectimicrobiota group</taxon>
        <taxon>Nitrospinota</taxon>
        <taxon>Nitrospinia</taxon>
        <taxon>Nitrospinales</taxon>
        <taxon>Nitrospinaceae</taxon>
        <taxon>Candidatus Nitronauta</taxon>
    </lineage>
</organism>
<keyword evidence="1" id="KW-1003">Cell membrane</keyword>
<dbReference type="Pfam" id="PF03783">
    <property type="entry name" value="CsgG"/>
    <property type="match status" value="1"/>
</dbReference>
<evidence type="ECO:0000256" key="3">
    <source>
        <dbReference type="ARBA" id="ARBA00023136"/>
    </source>
</evidence>
<sequence>MLKLITASILGSLLLLGGCSHKIQPVKSAKAQLGYKTQSHLELRALPEPAQPIIVVVYKFRDQTGQYKPGTGTTGWSTAVTQGATSMLIKALQDAGDGKWFTVLERESLPNLLNERKIIRQTRKEYDAKTKGARVQKLPPLLFAPIMLEGGIIAYESNLITGGLGARYLGIGANTKYQRDMVTIYLRAISVKKGLVLKSVTTNKTIFSMGMDAGVFKFVGFQELLEVEAGFTTNEPPQMAVLEAIEKAAYSLIMEGVNEGLWKFKDPKIQAKLMKKYLREKSAIVTAEFDQKGNLIAVRDPSNPKYGKKFKRKGPRRR</sequence>
<dbReference type="Gene3D" id="3.40.50.10610">
    <property type="entry name" value="ABC-type transport auxiliary lipoprotein component"/>
    <property type="match status" value="1"/>
</dbReference>
<dbReference type="GO" id="GO:0030288">
    <property type="term" value="C:outer membrane-bounded periplasmic space"/>
    <property type="evidence" value="ECO:0007669"/>
    <property type="project" value="InterPro"/>
</dbReference>
<evidence type="ECO:0000256" key="5">
    <source>
        <dbReference type="ARBA" id="ARBA00023288"/>
    </source>
</evidence>
<proteinExistence type="predicted"/>
<dbReference type="Proteomes" id="UP000594688">
    <property type="component" value="Chromosome"/>
</dbReference>
<dbReference type="PROSITE" id="PS51257">
    <property type="entry name" value="PROKAR_LIPOPROTEIN"/>
    <property type="match status" value="1"/>
</dbReference>
<dbReference type="KEGG" id="nli:G3M70_06255"/>
<dbReference type="EMBL" id="CP048685">
    <property type="protein sequence ID" value="QPJ61511.1"/>
    <property type="molecule type" value="Genomic_DNA"/>
</dbReference>
<reference evidence="7 8" key="1">
    <citation type="submission" date="2020-02" db="EMBL/GenBank/DDBJ databases">
        <title>Genomic and physiological characterization of two novel Nitrospinaceae genera.</title>
        <authorList>
            <person name="Mueller A.J."/>
            <person name="Jung M.-Y."/>
            <person name="Strachan C.R."/>
            <person name="Herbold C.W."/>
            <person name="Kirkegaard R.H."/>
            <person name="Daims H."/>
        </authorList>
    </citation>
    <scope>NUCLEOTIDE SEQUENCE [LARGE SCALE GENOMIC DNA]</scope>
    <source>
        <strain evidence="7">EB</strain>
    </source>
</reference>
<dbReference type="AlphaFoldDB" id="A0A7T0BV29"/>
<keyword evidence="2" id="KW-0732">Signal</keyword>
<evidence type="ECO:0000313" key="7">
    <source>
        <dbReference type="EMBL" id="QPJ61511.1"/>
    </source>
</evidence>
<evidence type="ECO:0000256" key="6">
    <source>
        <dbReference type="SAM" id="MobiDB-lite"/>
    </source>
</evidence>
<evidence type="ECO:0000256" key="1">
    <source>
        <dbReference type="ARBA" id="ARBA00022475"/>
    </source>
</evidence>
<feature type="region of interest" description="Disordered" evidence="6">
    <location>
        <begin position="299"/>
        <end position="318"/>
    </location>
</feature>
<evidence type="ECO:0000256" key="2">
    <source>
        <dbReference type="ARBA" id="ARBA00022729"/>
    </source>
</evidence>
<dbReference type="PANTHER" id="PTHR41164:SF1">
    <property type="entry name" value="CURLI PRODUCTION ASSEMBLY_TRANSPORT COMPONENT CSGG"/>
    <property type="match status" value="1"/>
</dbReference>
<dbReference type="InterPro" id="IPR005534">
    <property type="entry name" value="Curli_assmbl/transp-comp_CsgG"/>
</dbReference>
<name>A0A7T0BV29_9BACT</name>
<evidence type="ECO:0000313" key="8">
    <source>
        <dbReference type="Proteomes" id="UP000594688"/>
    </source>
</evidence>